<sequence length="129" mass="13819">MKKKSIWAVVAGVLVIIAVTTLVDIVLHVTGIFPPMDQPINDALALLATSYRIVISIGGAWVTARLAPEKPMKHAIILGCVGVVLGLVGVLATWNLELGPRWYPIALAVLAIPQCWVGGKLYEIQSRKG</sequence>
<reference evidence="2 3" key="1">
    <citation type="journal article" date="2019" name="Nat. Microbiol.">
        <title>Mediterranean grassland soil C-N compound turnover is dependent on rainfall and depth, and is mediated by genomically divergent microorganisms.</title>
        <authorList>
            <person name="Diamond S."/>
            <person name="Andeer P.F."/>
            <person name="Li Z."/>
            <person name="Crits-Christoph A."/>
            <person name="Burstein D."/>
            <person name="Anantharaman K."/>
            <person name="Lane K.R."/>
            <person name="Thomas B.C."/>
            <person name="Pan C."/>
            <person name="Northen T.R."/>
            <person name="Banfield J.F."/>
        </authorList>
    </citation>
    <scope>NUCLEOTIDE SEQUENCE [LARGE SCALE GENOMIC DNA]</scope>
    <source>
        <strain evidence="2">WS_4</strain>
    </source>
</reference>
<feature type="transmembrane region" description="Helical" evidence="1">
    <location>
        <begin position="102"/>
        <end position="122"/>
    </location>
</feature>
<feature type="transmembrane region" description="Helical" evidence="1">
    <location>
        <begin position="43"/>
        <end position="63"/>
    </location>
</feature>
<proteinExistence type="predicted"/>
<dbReference type="Proteomes" id="UP000319829">
    <property type="component" value="Unassembled WGS sequence"/>
</dbReference>
<organism evidence="2 3">
    <name type="scientific">Eiseniibacteriota bacterium</name>
    <dbReference type="NCBI Taxonomy" id="2212470"/>
    <lineage>
        <taxon>Bacteria</taxon>
        <taxon>Candidatus Eiseniibacteriota</taxon>
    </lineage>
</organism>
<name>A0A538SPV5_UNCEI</name>
<accession>A0A538SPV5</accession>
<comment type="caution">
    <text evidence="2">The sequence shown here is derived from an EMBL/GenBank/DDBJ whole genome shotgun (WGS) entry which is preliminary data.</text>
</comment>
<protein>
    <submittedName>
        <fullName evidence="2">Uncharacterized protein</fullName>
    </submittedName>
</protein>
<keyword evidence="1" id="KW-0812">Transmembrane</keyword>
<keyword evidence="1" id="KW-0472">Membrane</keyword>
<feature type="transmembrane region" description="Helical" evidence="1">
    <location>
        <begin position="7"/>
        <end position="31"/>
    </location>
</feature>
<evidence type="ECO:0000313" key="2">
    <source>
        <dbReference type="EMBL" id="TMQ53401.1"/>
    </source>
</evidence>
<feature type="transmembrane region" description="Helical" evidence="1">
    <location>
        <begin position="75"/>
        <end position="96"/>
    </location>
</feature>
<evidence type="ECO:0000313" key="3">
    <source>
        <dbReference type="Proteomes" id="UP000319829"/>
    </source>
</evidence>
<dbReference type="EMBL" id="VBOU01000086">
    <property type="protein sequence ID" value="TMQ53401.1"/>
    <property type="molecule type" value="Genomic_DNA"/>
</dbReference>
<keyword evidence="1" id="KW-1133">Transmembrane helix</keyword>
<dbReference type="AlphaFoldDB" id="A0A538SPV5"/>
<gene>
    <name evidence="2" type="ORF">E6K74_09340</name>
</gene>
<evidence type="ECO:0000256" key="1">
    <source>
        <dbReference type="SAM" id="Phobius"/>
    </source>
</evidence>